<proteinExistence type="predicted"/>
<dbReference type="PROSITE" id="PS51007">
    <property type="entry name" value="CYTC"/>
    <property type="match status" value="2"/>
</dbReference>
<evidence type="ECO:0000313" key="8">
    <source>
        <dbReference type="Proteomes" id="UP000253606"/>
    </source>
</evidence>
<dbReference type="InterPro" id="IPR009056">
    <property type="entry name" value="Cyt_c-like_dom"/>
</dbReference>
<dbReference type="KEGG" id="abas:ACPOL_6898"/>
<keyword evidence="5" id="KW-0732">Signal</keyword>
<accession>A0A2Z5GBR0</accession>
<keyword evidence="3 4" id="KW-0408">Iron</keyword>
<dbReference type="GO" id="GO:0009055">
    <property type="term" value="F:electron transfer activity"/>
    <property type="evidence" value="ECO:0007669"/>
    <property type="project" value="InterPro"/>
</dbReference>
<feature type="domain" description="Cytochrome c" evidence="6">
    <location>
        <begin position="158"/>
        <end position="364"/>
    </location>
</feature>
<feature type="signal peptide" evidence="5">
    <location>
        <begin position="1"/>
        <end position="28"/>
    </location>
</feature>
<organism evidence="7 8">
    <name type="scientific">Acidisarcina polymorpha</name>
    <dbReference type="NCBI Taxonomy" id="2211140"/>
    <lineage>
        <taxon>Bacteria</taxon>
        <taxon>Pseudomonadati</taxon>
        <taxon>Acidobacteriota</taxon>
        <taxon>Terriglobia</taxon>
        <taxon>Terriglobales</taxon>
        <taxon>Acidobacteriaceae</taxon>
        <taxon>Acidisarcina</taxon>
    </lineage>
</organism>
<evidence type="ECO:0000256" key="1">
    <source>
        <dbReference type="ARBA" id="ARBA00022617"/>
    </source>
</evidence>
<dbReference type="GO" id="GO:0004130">
    <property type="term" value="F:cytochrome-c peroxidase activity"/>
    <property type="evidence" value="ECO:0007669"/>
    <property type="project" value="TreeGrafter"/>
</dbReference>
<dbReference type="PANTHER" id="PTHR30600">
    <property type="entry name" value="CYTOCHROME C PEROXIDASE-RELATED"/>
    <property type="match status" value="1"/>
</dbReference>
<dbReference type="OrthoDB" id="9772811at2"/>
<dbReference type="InterPro" id="IPR051395">
    <property type="entry name" value="Cytochrome_c_Peroxidase/MauG"/>
</dbReference>
<evidence type="ECO:0000256" key="5">
    <source>
        <dbReference type="SAM" id="SignalP"/>
    </source>
</evidence>
<dbReference type="AlphaFoldDB" id="A0A2Z5GBR0"/>
<evidence type="ECO:0000313" key="7">
    <source>
        <dbReference type="EMBL" id="AXC16106.1"/>
    </source>
</evidence>
<evidence type="ECO:0000256" key="4">
    <source>
        <dbReference type="PROSITE-ProRule" id="PRU00433"/>
    </source>
</evidence>
<dbReference type="RefSeq" id="WP_114211291.1">
    <property type="nucleotide sequence ID" value="NZ_CP030842.1"/>
</dbReference>
<geneLocation type="plasmid" evidence="8">
    <name>pacpol2</name>
</geneLocation>
<keyword evidence="1 4" id="KW-0349">Heme</keyword>
<keyword evidence="7" id="KW-0614">Plasmid</keyword>
<evidence type="ECO:0000259" key="6">
    <source>
        <dbReference type="PROSITE" id="PS51007"/>
    </source>
</evidence>
<dbReference type="EMBL" id="CP030842">
    <property type="protein sequence ID" value="AXC16106.1"/>
    <property type="molecule type" value="Genomic_DNA"/>
</dbReference>
<feature type="chain" id="PRO_5016351017" description="Cytochrome c domain-containing protein" evidence="5">
    <location>
        <begin position="29"/>
        <end position="517"/>
    </location>
</feature>
<evidence type="ECO:0000256" key="2">
    <source>
        <dbReference type="ARBA" id="ARBA00022723"/>
    </source>
</evidence>
<gene>
    <name evidence="7" type="ORF">ACPOL_6898</name>
</gene>
<keyword evidence="2 4" id="KW-0479">Metal-binding</keyword>
<protein>
    <recommendedName>
        <fullName evidence="6">Cytochrome c domain-containing protein</fullName>
    </recommendedName>
</protein>
<dbReference type="Gene3D" id="1.10.760.10">
    <property type="entry name" value="Cytochrome c-like domain"/>
    <property type="match status" value="1"/>
</dbReference>
<dbReference type="SUPFAM" id="SSF46626">
    <property type="entry name" value="Cytochrome c"/>
    <property type="match status" value="1"/>
</dbReference>
<name>A0A2Z5GBR0_9BACT</name>
<dbReference type="GO" id="GO:0046872">
    <property type="term" value="F:metal ion binding"/>
    <property type="evidence" value="ECO:0007669"/>
    <property type="project" value="UniProtKB-KW"/>
</dbReference>
<reference evidence="7 8" key="1">
    <citation type="journal article" date="2018" name="Front. Microbiol.">
        <title>Hydrolytic Capabilities as a Key to Environmental Success: Chitinolytic and Cellulolytic Acidobacteria From Acidic Sub-arctic Soils and Boreal Peatlands.</title>
        <authorList>
            <person name="Belova S.E."/>
            <person name="Ravin N.V."/>
            <person name="Pankratov T.A."/>
            <person name="Rakitin A.L."/>
            <person name="Ivanova A.A."/>
            <person name="Beletsky A.V."/>
            <person name="Mardanov A.V."/>
            <person name="Sinninghe Damste J.S."/>
            <person name="Dedysh S.N."/>
        </authorList>
    </citation>
    <scope>NUCLEOTIDE SEQUENCE [LARGE SCALE GENOMIC DNA]</scope>
    <source>
        <strain evidence="7 8">SBC82</strain>
        <plasmid evidence="8">pacpol2</plasmid>
    </source>
</reference>
<dbReference type="Proteomes" id="UP000253606">
    <property type="component" value="Plasmid pACPOL2"/>
</dbReference>
<evidence type="ECO:0000256" key="3">
    <source>
        <dbReference type="ARBA" id="ARBA00023004"/>
    </source>
</evidence>
<dbReference type="GO" id="GO:0020037">
    <property type="term" value="F:heme binding"/>
    <property type="evidence" value="ECO:0007669"/>
    <property type="project" value="InterPro"/>
</dbReference>
<sequence length="517" mass="56660">MMRGRRRFEAPALLGVILLGGVSLSAQAPAPFSPVVPRTWDDAAMATLEIPLANPIGSPRQASAEYYYKIPVRKIYKEYPVYAPGREPAGYMDWLRKQEPFVLWDDAGVKPPLKTEEEWLKAGELVFDASIFTESGDDGVIALADVHSKDWNEKGDVPVTKDGVVPFVRYVIKEKGKVELGSFSCGMCHTRVTAGGMTIKGAQGNFSFSRASAYSPRLPAPPPVAALFVEALYGAPWLSPDPGARQNALSPQENLEVLKTFPPGVIPRHRSSSFDPVQVPDLIGVKDRRYLDRTGLQPQRSIVDLMRYAALNQGGDSLASFDGFIPAGIPAFKALPDPADPVVIGGRYSDEQLYAMALYVYSIKPPPNPNKMDASAVRGSKIFSSEGCSGCHSGRAYTNNKLTPARGFTIPRDHLAKYDILPMSVDTDPGLATQTRRGTGYYKVPSLRGVWYRSMFGHSGWCATLEDWFDPARMNEDYVPTGFKPYGAKTYAVRGHPFGLGLSPAEKKDLIAFLRTL</sequence>
<dbReference type="InterPro" id="IPR036909">
    <property type="entry name" value="Cyt_c-like_dom_sf"/>
</dbReference>
<keyword evidence="8" id="KW-1185">Reference proteome</keyword>
<feature type="domain" description="Cytochrome c" evidence="6">
    <location>
        <begin position="374"/>
        <end position="517"/>
    </location>
</feature>